<dbReference type="EC" id="2.1.1.6" evidence="1"/>
<name>A0A3F2RZJ6_9STRA</name>
<accession>A0A3F2RZJ6</accession>
<evidence type="ECO:0000313" key="8">
    <source>
        <dbReference type="EMBL" id="RLN67383.1"/>
    </source>
</evidence>
<evidence type="ECO:0000256" key="3">
    <source>
        <dbReference type="ARBA" id="ARBA00022679"/>
    </source>
</evidence>
<keyword evidence="3" id="KW-0808">Transferase</keyword>
<dbReference type="GO" id="GO:0016206">
    <property type="term" value="F:catechol O-methyltransferase activity"/>
    <property type="evidence" value="ECO:0007669"/>
    <property type="project" value="UniProtKB-EC"/>
</dbReference>
<dbReference type="EMBL" id="MBAD02002451">
    <property type="protein sequence ID" value="RLN47370.1"/>
    <property type="molecule type" value="Genomic_DNA"/>
</dbReference>
<dbReference type="InterPro" id="IPR002935">
    <property type="entry name" value="SAM_O-MeTrfase"/>
</dbReference>
<comment type="caution">
    <text evidence="8">The sequence shown here is derived from an EMBL/GenBank/DDBJ whole genome shotgun (WGS) entry which is preliminary data.</text>
</comment>
<evidence type="ECO:0000256" key="4">
    <source>
        <dbReference type="ARBA" id="ARBA00022691"/>
    </source>
</evidence>
<dbReference type="Gene3D" id="3.40.50.150">
    <property type="entry name" value="Vaccinia Virus protein VP39"/>
    <property type="match status" value="1"/>
</dbReference>
<dbReference type="OrthoDB" id="186626at2759"/>
<evidence type="ECO:0000313" key="10">
    <source>
        <dbReference type="Proteomes" id="UP000284657"/>
    </source>
</evidence>
<dbReference type="InterPro" id="IPR029063">
    <property type="entry name" value="SAM-dependent_MTases_sf"/>
</dbReference>
<evidence type="ECO:0000313" key="7">
    <source>
        <dbReference type="EMBL" id="RLN47370.1"/>
    </source>
</evidence>
<comment type="similarity">
    <text evidence="6">Belongs to the class I-like SAM-binding methyltransferase superfamily. Cation-dependent O-methyltransferase family.</text>
</comment>
<dbReference type="EMBL" id="MBDO02000024">
    <property type="protein sequence ID" value="RLN67383.1"/>
    <property type="molecule type" value="Genomic_DNA"/>
</dbReference>
<reference evidence="9 10" key="1">
    <citation type="submission" date="2018-07" db="EMBL/GenBank/DDBJ databases">
        <title>Genome sequencing of oomycete isolates from Chile give support for New Zealand origin for Phytophthora kernoviae and make available the first Nothophytophthora sp. genome.</title>
        <authorList>
            <person name="Studholme D.J."/>
            <person name="Sanfuentes E."/>
            <person name="Panda P."/>
            <person name="Hill R."/>
            <person name="Sambles C."/>
            <person name="Grant M."/>
            <person name="Williams N.M."/>
            <person name="Mcdougal R.L."/>
        </authorList>
    </citation>
    <scope>NUCLEOTIDE SEQUENCE [LARGE SCALE GENOMIC DNA]</scope>
    <source>
        <strain evidence="8">Chile6</strain>
        <strain evidence="7">Chile7</strain>
    </source>
</reference>
<dbReference type="SUPFAM" id="SSF53335">
    <property type="entry name" value="S-adenosyl-L-methionine-dependent methyltransferases"/>
    <property type="match status" value="1"/>
</dbReference>
<keyword evidence="5" id="KW-0128">Catecholamine metabolism</keyword>
<dbReference type="GO" id="GO:0032259">
    <property type="term" value="P:methylation"/>
    <property type="evidence" value="ECO:0007669"/>
    <property type="project" value="UniProtKB-KW"/>
</dbReference>
<dbReference type="Proteomes" id="UP000284657">
    <property type="component" value="Unassembled WGS sequence"/>
</dbReference>
<evidence type="ECO:0000256" key="6">
    <source>
        <dbReference type="ARBA" id="ARBA00023453"/>
    </source>
</evidence>
<sequence length="253" mass="28140">MPPRVATTKPGPPFPGQLQIIGEKCLAFVHENATAGDPKSVLEVIDTFGYEHHWMMNVGDVKGELVDQEVAKVKPKVLVELGGLFGYSAVRFASKMRELSGPSVHVYSFEISPDFAAIATKVREAIGKLSDSEYHANYHVQMVEFAGLSDTVTIFVGTFGDNYTKLKELGIDNVDVFFLDHDKKVYKSDLQIIEHSGLLRSGSVVMADNVVVARISDYLEYVHGHEKFTSVTYDSYLEYSDIKDALEVSTYME</sequence>
<evidence type="ECO:0000313" key="9">
    <source>
        <dbReference type="Proteomes" id="UP000277300"/>
    </source>
</evidence>
<keyword evidence="4" id="KW-0949">S-adenosyl-L-methionine</keyword>
<dbReference type="Pfam" id="PF13578">
    <property type="entry name" value="Methyltransf_24"/>
    <property type="match status" value="1"/>
</dbReference>
<gene>
    <name evidence="7" type="ORF">BBJ29_005225</name>
    <name evidence="8" type="ORF">BBP00_00001647</name>
</gene>
<protein>
    <recommendedName>
        <fullName evidence="1">catechol O-methyltransferase</fullName>
        <ecNumber evidence="1">2.1.1.6</ecNumber>
    </recommendedName>
</protein>
<keyword evidence="2" id="KW-0489">Methyltransferase</keyword>
<dbReference type="PANTHER" id="PTHR43836">
    <property type="entry name" value="CATECHOL O-METHYLTRANSFERASE 1-RELATED"/>
    <property type="match status" value="1"/>
</dbReference>
<dbReference type="PANTHER" id="PTHR43836:SF2">
    <property type="entry name" value="CATECHOL O-METHYLTRANSFERASE 1-RELATED"/>
    <property type="match status" value="1"/>
</dbReference>
<evidence type="ECO:0000256" key="1">
    <source>
        <dbReference type="ARBA" id="ARBA00012880"/>
    </source>
</evidence>
<evidence type="ECO:0000256" key="2">
    <source>
        <dbReference type="ARBA" id="ARBA00022603"/>
    </source>
</evidence>
<organism evidence="8 9">
    <name type="scientific">Phytophthora kernoviae</name>
    <dbReference type="NCBI Taxonomy" id="325452"/>
    <lineage>
        <taxon>Eukaryota</taxon>
        <taxon>Sar</taxon>
        <taxon>Stramenopiles</taxon>
        <taxon>Oomycota</taxon>
        <taxon>Peronosporomycetes</taxon>
        <taxon>Peronosporales</taxon>
        <taxon>Peronosporaceae</taxon>
        <taxon>Phytophthora</taxon>
    </lineage>
</organism>
<dbReference type="Proteomes" id="UP000277300">
    <property type="component" value="Unassembled WGS sequence"/>
</dbReference>
<dbReference type="GO" id="GO:0006584">
    <property type="term" value="P:catecholamine metabolic process"/>
    <property type="evidence" value="ECO:0007669"/>
    <property type="project" value="UniProtKB-KW"/>
</dbReference>
<evidence type="ECO:0000256" key="5">
    <source>
        <dbReference type="ARBA" id="ARBA00022939"/>
    </source>
</evidence>
<proteinExistence type="inferred from homology"/>
<dbReference type="PROSITE" id="PS51682">
    <property type="entry name" value="SAM_OMT_I"/>
    <property type="match status" value="1"/>
</dbReference>
<dbReference type="AlphaFoldDB" id="A0A3F2RZJ6"/>